<name>A0A512SYY2_9MICO</name>
<keyword evidence="4" id="KW-1185">Reference proteome</keyword>
<evidence type="ECO:0000313" key="4">
    <source>
        <dbReference type="Proteomes" id="UP000321793"/>
    </source>
</evidence>
<accession>A0A512SYY2</accession>
<dbReference type="InterPro" id="IPR005133">
    <property type="entry name" value="PhaG_MnhG_YufB"/>
</dbReference>
<dbReference type="PANTHER" id="PTHR34703">
    <property type="entry name" value="ANTIPORTER SUBUNIT MNHG2-RELATED"/>
    <property type="match status" value="1"/>
</dbReference>
<gene>
    <name evidence="3" type="ORF">KLO01_11830</name>
</gene>
<dbReference type="EMBL" id="BKBA01000003">
    <property type="protein sequence ID" value="GEQ13136.1"/>
    <property type="molecule type" value="Genomic_DNA"/>
</dbReference>
<comment type="caution">
    <text evidence="3">The sequence shown here is derived from an EMBL/GenBank/DDBJ whole genome shotgun (WGS) entry which is preliminary data.</text>
</comment>
<keyword evidence="2" id="KW-1133">Transmembrane helix</keyword>
<sequence length="114" mass="11946">MIDILAGTCLILGSLLALVAGIGLVRFPDVLTRMHAATKPQTLGILLVLLGLALRVEDRSTLTVIGVAAVFQLVTAPVSAHMLGRAALRAGHIDRTRLTRDDLSDESGEPGEPA</sequence>
<dbReference type="GO" id="GO:0015385">
    <property type="term" value="F:sodium:proton antiporter activity"/>
    <property type="evidence" value="ECO:0007669"/>
    <property type="project" value="TreeGrafter"/>
</dbReference>
<dbReference type="RefSeq" id="WP_147062986.1">
    <property type="nucleotide sequence ID" value="NZ_BAABDN010000001.1"/>
</dbReference>
<protein>
    <submittedName>
        <fullName evidence="3">Na+/H+ antiporter subunit G</fullName>
    </submittedName>
</protein>
<keyword evidence="2" id="KW-0472">Membrane</keyword>
<feature type="transmembrane region" description="Helical" evidence="2">
    <location>
        <begin position="61"/>
        <end position="80"/>
    </location>
</feature>
<evidence type="ECO:0000256" key="1">
    <source>
        <dbReference type="ARBA" id="ARBA00008404"/>
    </source>
</evidence>
<reference evidence="3 4" key="1">
    <citation type="submission" date="2019-07" db="EMBL/GenBank/DDBJ databases">
        <title>Whole genome shotgun sequence of Knoellia locipacati NBRC 109775.</title>
        <authorList>
            <person name="Hosoyama A."/>
            <person name="Uohara A."/>
            <person name="Ohji S."/>
            <person name="Ichikawa N."/>
        </authorList>
    </citation>
    <scope>NUCLEOTIDE SEQUENCE [LARGE SCALE GENOMIC DNA]</scope>
    <source>
        <strain evidence="3 4">NBRC 109775</strain>
    </source>
</reference>
<dbReference type="NCBIfam" id="NF009314">
    <property type="entry name" value="PRK12674.1-2"/>
    <property type="match status" value="1"/>
</dbReference>
<dbReference type="Pfam" id="PF03334">
    <property type="entry name" value="PhaG_MnhG_YufB"/>
    <property type="match status" value="1"/>
</dbReference>
<comment type="similarity">
    <text evidence="1">Belongs to the CPA3 antiporters (TC 2.A.63) subunit G family.</text>
</comment>
<evidence type="ECO:0000256" key="2">
    <source>
        <dbReference type="SAM" id="Phobius"/>
    </source>
</evidence>
<organism evidence="3 4">
    <name type="scientific">Knoellia locipacati</name>
    <dbReference type="NCBI Taxonomy" id="882824"/>
    <lineage>
        <taxon>Bacteria</taxon>
        <taxon>Bacillati</taxon>
        <taxon>Actinomycetota</taxon>
        <taxon>Actinomycetes</taxon>
        <taxon>Micrococcales</taxon>
        <taxon>Intrasporangiaceae</taxon>
        <taxon>Knoellia</taxon>
    </lineage>
</organism>
<proteinExistence type="inferred from homology"/>
<dbReference type="NCBIfam" id="TIGR01300">
    <property type="entry name" value="CPA3_mnhG_phaG"/>
    <property type="match status" value="1"/>
</dbReference>
<dbReference type="PANTHER" id="PTHR34703:SF1">
    <property type="entry name" value="ANTIPORTER SUBUNIT MNHG2-RELATED"/>
    <property type="match status" value="1"/>
</dbReference>
<dbReference type="AlphaFoldDB" id="A0A512SYY2"/>
<keyword evidence="2" id="KW-0812">Transmembrane</keyword>
<evidence type="ECO:0000313" key="3">
    <source>
        <dbReference type="EMBL" id="GEQ13136.1"/>
    </source>
</evidence>
<dbReference type="OrthoDB" id="3214257at2"/>
<dbReference type="Proteomes" id="UP000321793">
    <property type="component" value="Unassembled WGS sequence"/>
</dbReference>
<feature type="transmembrane region" description="Helical" evidence="2">
    <location>
        <begin position="37"/>
        <end position="54"/>
    </location>
</feature>